<dbReference type="Gene3D" id="3.30.450.20">
    <property type="entry name" value="PAS domain"/>
    <property type="match status" value="2"/>
</dbReference>
<dbReference type="Gene3D" id="1.10.287.950">
    <property type="entry name" value="Methyl-accepting chemotaxis protein"/>
    <property type="match status" value="1"/>
</dbReference>
<evidence type="ECO:0000256" key="9">
    <source>
        <dbReference type="PROSITE-ProRule" id="PRU00284"/>
    </source>
</evidence>
<evidence type="ECO:0000256" key="5">
    <source>
        <dbReference type="ARBA" id="ARBA00022989"/>
    </source>
</evidence>
<dbReference type="SUPFAM" id="SSF103190">
    <property type="entry name" value="Sensory domain-like"/>
    <property type="match status" value="1"/>
</dbReference>
<dbReference type="InterPro" id="IPR004089">
    <property type="entry name" value="MCPsignal_dom"/>
</dbReference>
<dbReference type="InterPro" id="IPR033479">
    <property type="entry name" value="dCache_1"/>
</dbReference>
<evidence type="ECO:0000256" key="4">
    <source>
        <dbReference type="ARBA" id="ARBA00022692"/>
    </source>
</evidence>
<dbReference type="PANTHER" id="PTHR32089">
    <property type="entry name" value="METHYL-ACCEPTING CHEMOTAXIS PROTEIN MCPB"/>
    <property type="match status" value="1"/>
</dbReference>
<evidence type="ECO:0000313" key="13">
    <source>
        <dbReference type="EMBL" id="NSL55918.1"/>
    </source>
</evidence>
<keyword evidence="2" id="KW-1003">Cell membrane</keyword>
<reference evidence="13 14" key="1">
    <citation type="submission" date="2020-06" db="EMBL/GenBank/DDBJ databases">
        <title>Draft genome of Uliginosibacterium sp. IMCC34675.</title>
        <authorList>
            <person name="Song J."/>
        </authorList>
    </citation>
    <scope>NUCLEOTIDE SEQUENCE [LARGE SCALE GENOMIC DNA]</scope>
    <source>
        <strain evidence="13 14">IMCC34675</strain>
    </source>
</reference>
<evidence type="ECO:0000313" key="14">
    <source>
        <dbReference type="Proteomes" id="UP000778523"/>
    </source>
</evidence>
<dbReference type="EMBL" id="JABCSC020000003">
    <property type="protein sequence ID" value="NSL55918.1"/>
    <property type="molecule type" value="Genomic_DNA"/>
</dbReference>
<evidence type="ECO:0000256" key="7">
    <source>
        <dbReference type="ARBA" id="ARBA00023224"/>
    </source>
</evidence>
<evidence type="ECO:0000256" key="2">
    <source>
        <dbReference type="ARBA" id="ARBA00022475"/>
    </source>
</evidence>
<evidence type="ECO:0000256" key="10">
    <source>
        <dbReference type="SAM" id="Phobius"/>
    </source>
</evidence>
<comment type="subcellular location">
    <subcellularLocation>
        <location evidence="1">Cell membrane</location>
        <topology evidence="1">Multi-pass membrane protein</topology>
    </subcellularLocation>
</comment>
<dbReference type="CDD" id="cd12913">
    <property type="entry name" value="PDC1_MCP_like"/>
    <property type="match status" value="1"/>
</dbReference>
<keyword evidence="14" id="KW-1185">Reference proteome</keyword>
<evidence type="ECO:0000256" key="8">
    <source>
        <dbReference type="ARBA" id="ARBA00029447"/>
    </source>
</evidence>
<dbReference type="Pfam" id="PF00015">
    <property type="entry name" value="MCPsignal"/>
    <property type="match status" value="1"/>
</dbReference>
<dbReference type="SMART" id="SM00283">
    <property type="entry name" value="MA"/>
    <property type="match status" value="1"/>
</dbReference>
<comment type="similarity">
    <text evidence="8">Belongs to the methyl-accepting chemotaxis (MCP) protein family.</text>
</comment>
<dbReference type="SMART" id="SM00304">
    <property type="entry name" value="HAMP"/>
    <property type="match status" value="2"/>
</dbReference>
<feature type="transmembrane region" description="Helical" evidence="10">
    <location>
        <begin position="7"/>
        <end position="28"/>
    </location>
</feature>
<dbReference type="Pfam" id="PF02743">
    <property type="entry name" value="dCache_1"/>
    <property type="match status" value="1"/>
</dbReference>
<organism evidence="13 14">
    <name type="scientific">Uliginosibacterium aquaticum</name>
    <dbReference type="NCBI Taxonomy" id="2731212"/>
    <lineage>
        <taxon>Bacteria</taxon>
        <taxon>Pseudomonadati</taxon>
        <taxon>Pseudomonadota</taxon>
        <taxon>Betaproteobacteria</taxon>
        <taxon>Rhodocyclales</taxon>
        <taxon>Zoogloeaceae</taxon>
        <taxon>Uliginosibacterium</taxon>
    </lineage>
</organism>
<protein>
    <submittedName>
        <fullName evidence="13">Methyl-accepting chemotaxis protein</fullName>
    </submittedName>
</protein>
<dbReference type="Proteomes" id="UP000778523">
    <property type="component" value="Unassembled WGS sequence"/>
</dbReference>
<dbReference type="InterPro" id="IPR003660">
    <property type="entry name" value="HAMP_dom"/>
</dbReference>
<feature type="domain" description="HAMP" evidence="12">
    <location>
        <begin position="295"/>
        <end position="349"/>
    </location>
</feature>
<evidence type="ECO:0000259" key="11">
    <source>
        <dbReference type="PROSITE" id="PS50111"/>
    </source>
</evidence>
<keyword evidence="7 9" id="KW-0807">Transducer</keyword>
<dbReference type="RefSeq" id="WP_170022292.1">
    <property type="nucleotide sequence ID" value="NZ_JABCSC020000003.1"/>
</dbReference>
<dbReference type="CDD" id="cd06225">
    <property type="entry name" value="HAMP"/>
    <property type="match status" value="1"/>
</dbReference>
<dbReference type="PROSITE" id="PS50885">
    <property type="entry name" value="HAMP"/>
    <property type="match status" value="1"/>
</dbReference>
<evidence type="ECO:0000259" key="12">
    <source>
        <dbReference type="PROSITE" id="PS50885"/>
    </source>
</evidence>
<comment type="caution">
    <text evidence="13">The sequence shown here is derived from an EMBL/GenBank/DDBJ whole genome shotgun (WGS) entry which is preliminary data.</text>
</comment>
<evidence type="ECO:0000256" key="3">
    <source>
        <dbReference type="ARBA" id="ARBA00022500"/>
    </source>
</evidence>
<dbReference type="Pfam" id="PF00672">
    <property type="entry name" value="HAMP"/>
    <property type="match status" value="1"/>
</dbReference>
<feature type="transmembrane region" description="Helical" evidence="10">
    <location>
        <begin position="271"/>
        <end position="295"/>
    </location>
</feature>
<keyword evidence="4 10" id="KW-0812">Transmembrane</keyword>
<dbReference type="PROSITE" id="PS50111">
    <property type="entry name" value="CHEMOTAXIS_TRANSDUC_2"/>
    <property type="match status" value="1"/>
</dbReference>
<keyword evidence="5 10" id="KW-1133">Transmembrane helix</keyword>
<dbReference type="InterPro" id="IPR029151">
    <property type="entry name" value="Sensor-like_sf"/>
</dbReference>
<keyword evidence="3" id="KW-0145">Chemotaxis</keyword>
<dbReference type="SUPFAM" id="SSF58104">
    <property type="entry name" value="Methyl-accepting chemotaxis protein (MCP) signaling domain"/>
    <property type="match status" value="1"/>
</dbReference>
<name>A0ABX2IJ89_9RHOO</name>
<evidence type="ECO:0000256" key="6">
    <source>
        <dbReference type="ARBA" id="ARBA00023136"/>
    </source>
</evidence>
<proteinExistence type="inferred from homology"/>
<gene>
    <name evidence="13" type="ORF">HJ583_012835</name>
</gene>
<sequence>MTLRSRLILFVTALVTAIILILSTAAYLRMQDEITNGVEREIQAAVVGSGEALSRWAMQRSDAIQAAASHVSSSTEPYLPLQIGKEGGRFDQTFAGFADKRMHYHNPEKKPPEGYDPTSRAWYKKASEEKTAVLTAPYVFSSTKKLGVTFAAPVLENQSVVGVVGGDIALEDIIKLTQDIKLNGEGYAFLVTRDGKIVAHPAGESTLKPVSEILPGLASEDLLRLAGARKLEEMQIDGRASLVSITPVAGTDWLLGTVIDRDKIFAPLKGMLVLLLALGVILGGVAVGVANLALARLLGGLNRLRDALIEIASGGGDLTRTLPIAHRDEIGLTAEAFNRFTASLREMFLAVREQSTQMGSAVHSLEQATRTLSTDSVKQADLSTSTAATIEEITVSINHIADNAQEAEQTAINTGRISQESAAAVDELAAGIDRISGSVEQLSATLGRLGTSSTQITSIIGVIKEIAEQTNLLALNAAIEAARAGEQGRGFAVVADEVRKLAERTGKATVEIGQLIESNHREIASALDDMDSTRRSVVEGVSTSHQVAQRMGGIDAQMNQVVRGIRDIAEATREQSAATNEMARAAEQVTRMTTETDVAVQSAAGNAAQLHQLSQQLQALVAQFRL</sequence>
<feature type="domain" description="Methyl-accepting transducer" evidence="11">
    <location>
        <begin position="354"/>
        <end position="590"/>
    </location>
</feature>
<accession>A0ABX2IJ89</accession>
<evidence type="ECO:0000256" key="1">
    <source>
        <dbReference type="ARBA" id="ARBA00004651"/>
    </source>
</evidence>
<dbReference type="CDD" id="cd12912">
    <property type="entry name" value="PDC2_MCP_like"/>
    <property type="match status" value="1"/>
</dbReference>
<dbReference type="PANTHER" id="PTHR32089:SF112">
    <property type="entry name" value="LYSOZYME-LIKE PROTEIN-RELATED"/>
    <property type="match status" value="1"/>
</dbReference>
<keyword evidence="6 10" id="KW-0472">Membrane</keyword>
<dbReference type="CDD" id="cd11386">
    <property type="entry name" value="MCP_signal"/>
    <property type="match status" value="1"/>
</dbReference>